<proteinExistence type="predicted"/>
<organism evidence="2 3">
    <name type="scientific">Purpureocillium takamizusanense</name>
    <dbReference type="NCBI Taxonomy" id="2060973"/>
    <lineage>
        <taxon>Eukaryota</taxon>
        <taxon>Fungi</taxon>
        <taxon>Dikarya</taxon>
        <taxon>Ascomycota</taxon>
        <taxon>Pezizomycotina</taxon>
        <taxon>Sordariomycetes</taxon>
        <taxon>Hypocreomycetidae</taxon>
        <taxon>Hypocreales</taxon>
        <taxon>Ophiocordycipitaceae</taxon>
        <taxon>Purpureocillium</taxon>
    </lineage>
</organism>
<feature type="compositionally biased region" description="Low complexity" evidence="1">
    <location>
        <begin position="881"/>
        <end position="896"/>
    </location>
</feature>
<reference evidence="2" key="1">
    <citation type="submission" date="2021-11" db="EMBL/GenBank/DDBJ databases">
        <title>Purpureocillium_takamizusanense_genome.</title>
        <authorList>
            <person name="Nguyen N.-H."/>
        </authorList>
    </citation>
    <scope>NUCLEOTIDE SEQUENCE</scope>
    <source>
        <strain evidence="2">PT3</strain>
    </source>
</reference>
<evidence type="ECO:0000313" key="3">
    <source>
        <dbReference type="Proteomes" id="UP000829364"/>
    </source>
</evidence>
<accession>A0A9Q8VGQ9</accession>
<feature type="compositionally biased region" description="Polar residues" evidence="1">
    <location>
        <begin position="471"/>
        <end position="486"/>
    </location>
</feature>
<evidence type="ECO:0000256" key="1">
    <source>
        <dbReference type="SAM" id="MobiDB-lite"/>
    </source>
</evidence>
<sequence>MAGNIHGAMNTEQMMIYESGQAVVSGLPPSYARSTERLRSQQSGRRRLSHLAPQMFRQGDTMVGKEESPDSSRQTSARNTNPVPAINVGPGATAARFHGSQSSARGEHVGALQRNYTAPEYQRGARGASNNGSYGRRGHVHSRNSSMNQSAQLMSPPRIGGSWAGGRGRGRHRGGYSGHRGSSSNYMPPYGGNPYEYSGFEGRAQAQLQSGPQNEAHAQAGCRNENAGGGRFSYKPCSCYKCNVNNRSVMVRVDERPDTPIMEVQSRIKYGLGERFGEVDAVFPTELQDGIGFLVRFRYESSVPDALAFGSGEIHHWNMSVAISAAMKSKWVNTTWPQAVQNTGYQPMQAQYQPAMPMPNHPPMPFGYQNMVPSHAPYPTMPDFGRTQPQPPFVPIYEHAGMFPLPAYPVYPVPLQAPVVADPFASGPQHAPAVAVTSYDTQLHHANKATEHRPNLAQSAFEHQVPYALTSTKQHQGVSETATAQSKPPCEEALDDLNRQGNPSVTTPESAGATASPSKARVVLPAPTTPTMATKGGRSERAKEHYGEPEEPERGQGYQDTKRAARDAAPGTPTPKQKRSKEPEMDPSKENADSKDAQSPTPGASKDSAPDVVGNKQETKPAAPRRAPSIFTEDQIKIRKRLWDRIPMPLDPLKAKKPVDASGGPAPTPAAEKNATAKGQESAGSEPEFVRWIEVRSTNRVGKDEGEAPVKSSDVVNPNLPARASSSSTADWEKLDPTEPSGGIHRDSHSSQNLGDSSGMTAQSSAPMSSQHSHGPAGRGRGHFRQQSRGRRHHPSQPMSGRSSRQSSHSNQSGAFDSESQGAHSRQASQSGPGITESGNSAADGRGSIRKKRNPKKKSRGMASSTFVPMQEAPEAHQPHGDGAPGPAAAGINQGGDDMASHVAAQSMSRPLPGSMGPPTKLPIRTRNVPTVGDQISSPSQESHSQGQASGSHPGPAQPQQSRHHYRSDAGGSLRMNKSRRGRVQQQLFDAPPTAEQTDGAQPPPTPHAPTTAQSLDAEAQQSVGSPQGGGQQQQQSYASSPGGESPAKVILLNPRAEAFVSPRLPTVDAEKKEAHVEGEKIEGESKPQNE</sequence>
<dbReference type="Proteomes" id="UP000829364">
    <property type="component" value="Chromosome 10"/>
</dbReference>
<feature type="compositionally biased region" description="Polar residues" evidence="1">
    <location>
        <begin position="934"/>
        <end position="951"/>
    </location>
</feature>
<dbReference type="OrthoDB" id="3941926at2759"/>
<feature type="compositionally biased region" description="Polar residues" evidence="1">
    <location>
        <begin position="499"/>
        <end position="517"/>
    </location>
</feature>
<feature type="compositionally biased region" description="Basic and acidic residues" evidence="1">
    <location>
        <begin position="634"/>
        <end position="644"/>
    </location>
</feature>
<feature type="region of interest" description="Disordered" evidence="1">
    <location>
        <begin position="471"/>
        <end position="1091"/>
    </location>
</feature>
<feature type="region of interest" description="Disordered" evidence="1">
    <location>
        <begin position="33"/>
        <end position="86"/>
    </location>
</feature>
<evidence type="ECO:0000313" key="2">
    <source>
        <dbReference type="EMBL" id="UNI24032.1"/>
    </source>
</evidence>
<dbReference type="AlphaFoldDB" id="A0A9Q8VGQ9"/>
<feature type="compositionally biased region" description="Basic and acidic residues" evidence="1">
    <location>
        <begin position="537"/>
        <end position="566"/>
    </location>
</feature>
<feature type="region of interest" description="Disordered" evidence="1">
    <location>
        <begin position="121"/>
        <end position="189"/>
    </location>
</feature>
<feature type="compositionally biased region" description="Basic and acidic residues" evidence="1">
    <location>
        <begin position="1069"/>
        <end position="1091"/>
    </location>
</feature>
<feature type="compositionally biased region" description="Polar residues" evidence="1">
    <location>
        <begin position="818"/>
        <end position="841"/>
    </location>
</feature>
<name>A0A9Q8VGQ9_9HYPO</name>
<dbReference type="EMBL" id="CP086363">
    <property type="protein sequence ID" value="UNI24032.1"/>
    <property type="molecule type" value="Genomic_DNA"/>
</dbReference>
<feature type="compositionally biased region" description="Basic and acidic residues" evidence="1">
    <location>
        <begin position="580"/>
        <end position="596"/>
    </location>
</feature>
<gene>
    <name evidence="2" type="ORF">JDV02_009812</name>
</gene>
<feature type="compositionally biased region" description="Polar residues" evidence="1">
    <location>
        <begin position="143"/>
        <end position="153"/>
    </location>
</feature>
<feature type="compositionally biased region" description="Basic residues" evidence="1">
    <location>
        <begin position="780"/>
        <end position="795"/>
    </location>
</feature>
<keyword evidence="3" id="KW-1185">Reference proteome</keyword>
<feature type="compositionally biased region" description="Basic residues" evidence="1">
    <location>
        <begin position="848"/>
        <end position="860"/>
    </location>
</feature>
<protein>
    <submittedName>
        <fullName evidence="2">Uncharacterized protein</fullName>
    </submittedName>
</protein>
<feature type="compositionally biased region" description="Polar residues" evidence="1">
    <location>
        <begin position="750"/>
        <end position="773"/>
    </location>
</feature>
<feature type="compositionally biased region" description="Low complexity" evidence="1">
    <location>
        <begin position="1009"/>
        <end position="1026"/>
    </location>
</feature>
<dbReference type="KEGG" id="ptkz:JDV02_009812"/>
<feature type="compositionally biased region" description="Low complexity" evidence="1">
    <location>
        <begin position="796"/>
        <end position="814"/>
    </location>
</feature>
<dbReference type="RefSeq" id="XP_047847513.1">
    <property type="nucleotide sequence ID" value="XM_047991501.1"/>
</dbReference>
<dbReference type="GeneID" id="72071757"/>
<feature type="compositionally biased region" description="Polar residues" evidence="1">
    <location>
        <begin position="71"/>
        <end position="82"/>
    </location>
</feature>
<feature type="compositionally biased region" description="Low complexity" evidence="1">
    <location>
        <begin position="1033"/>
        <end position="1044"/>
    </location>
</feature>